<evidence type="ECO:0000256" key="1">
    <source>
        <dbReference type="SAM" id="MobiDB-lite"/>
    </source>
</evidence>
<evidence type="ECO:0000313" key="2">
    <source>
        <dbReference type="EMBL" id="KAF7820306.1"/>
    </source>
</evidence>
<dbReference type="Proteomes" id="UP000634136">
    <property type="component" value="Unassembled WGS sequence"/>
</dbReference>
<evidence type="ECO:0000313" key="3">
    <source>
        <dbReference type="Proteomes" id="UP000634136"/>
    </source>
</evidence>
<organism evidence="2 3">
    <name type="scientific">Senna tora</name>
    <dbReference type="NCBI Taxonomy" id="362788"/>
    <lineage>
        <taxon>Eukaryota</taxon>
        <taxon>Viridiplantae</taxon>
        <taxon>Streptophyta</taxon>
        <taxon>Embryophyta</taxon>
        <taxon>Tracheophyta</taxon>
        <taxon>Spermatophyta</taxon>
        <taxon>Magnoliopsida</taxon>
        <taxon>eudicotyledons</taxon>
        <taxon>Gunneridae</taxon>
        <taxon>Pentapetalae</taxon>
        <taxon>rosids</taxon>
        <taxon>fabids</taxon>
        <taxon>Fabales</taxon>
        <taxon>Fabaceae</taxon>
        <taxon>Caesalpinioideae</taxon>
        <taxon>Cassia clade</taxon>
        <taxon>Senna</taxon>
    </lineage>
</organism>
<feature type="compositionally biased region" description="Basic residues" evidence="1">
    <location>
        <begin position="46"/>
        <end position="57"/>
    </location>
</feature>
<proteinExistence type="predicted"/>
<comment type="caution">
    <text evidence="2">The sequence shown here is derived from an EMBL/GenBank/DDBJ whole genome shotgun (WGS) entry which is preliminary data.</text>
</comment>
<dbReference type="AlphaFoldDB" id="A0A834TFV7"/>
<sequence length="175" mass="20522">MATFILPTQLIHNLNSFPNNPKKGRKQLILNLNLSIKSNNRGLSPKNHHRNRRHPRGKRSDLGIRSMTNNCPNPINQLKTGNIIKRFGIMLYEITSSRYARMISKHRPPQRVVKWNIGTITNLPTEIITNNRPRLCYTLPHRRSGRLLTNHTSTTSTYFLFKQTRKRRMFDYHSP</sequence>
<accession>A0A834TFV7</accession>
<feature type="region of interest" description="Disordered" evidence="1">
    <location>
        <begin position="39"/>
        <end position="70"/>
    </location>
</feature>
<gene>
    <name evidence="2" type="ORF">G2W53_025761</name>
</gene>
<reference evidence="2" key="1">
    <citation type="submission" date="2020-09" db="EMBL/GenBank/DDBJ databases">
        <title>Genome-Enabled Discovery of Anthraquinone Biosynthesis in Senna tora.</title>
        <authorList>
            <person name="Kang S.-H."/>
            <person name="Pandey R.P."/>
            <person name="Lee C.-M."/>
            <person name="Sim J.-S."/>
            <person name="Jeong J.-T."/>
            <person name="Choi B.-S."/>
            <person name="Jung M."/>
            <person name="Ginzburg D."/>
            <person name="Zhao K."/>
            <person name="Won S.Y."/>
            <person name="Oh T.-J."/>
            <person name="Yu Y."/>
            <person name="Kim N.-H."/>
            <person name="Lee O.R."/>
            <person name="Lee T.-H."/>
            <person name="Bashyal P."/>
            <person name="Kim T.-S."/>
            <person name="Lee W.-H."/>
            <person name="Kawkins C."/>
            <person name="Kim C.-K."/>
            <person name="Kim J.S."/>
            <person name="Ahn B.O."/>
            <person name="Rhee S.Y."/>
            <person name="Sohng J.K."/>
        </authorList>
    </citation>
    <scope>NUCLEOTIDE SEQUENCE</scope>
    <source>
        <tissue evidence="2">Leaf</tissue>
    </source>
</reference>
<keyword evidence="3" id="KW-1185">Reference proteome</keyword>
<protein>
    <submittedName>
        <fullName evidence="2">Uncharacterized protein</fullName>
    </submittedName>
</protein>
<name>A0A834TFV7_9FABA</name>
<dbReference type="EMBL" id="JAAIUW010000008">
    <property type="protein sequence ID" value="KAF7820306.1"/>
    <property type="molecule type" value="Genomic_DNA"/>
</dbReference>